<feature type="transmembrane region" description="Helical" evidence="2">
    <location>
        <begin position="69"/>
        <end position="92"/>
    </location>
</feature>
<dbReference type="EMBL" id="CAADFX010000227">
    <property type="protein sequence ID" value="VFK63815.1"/>
    <property type="molecule type" value="Genomic_DNA"/>
</dbReference>
<keyword evidence="2" id="KW-0472">Membrane</keyword>
<name>A0A451ACQ6_9GAMM</name>
<dbReference type="PROSITE" id="PS00455">
    <property type="entry name" value="AMP_BINDING"/>
    <property type="match status" value="1"/>
</dbReference>
<dbReference type="GO" id="GO:0005886">
    <property type="term" value="C:plasma membrane"/>
    <property type="evidence" value="ECO:0007669"/>
    <property type="project" value="TreeGrafter"/>
</dbReference>
<accession>A0A451ACQ6</accession>
<dbReference type="PANTHER" id="PTHR22754:SF32">
    <property type="entry name" value="DISCO-INTERACTING PROTEIN 2"/>
    <property type="match status" value="1"/>
</dbReference>
<reference evidence="4" key="1">
    <citation type="submission" date="2019-02" db="EMBL/GenBank/DDBJ databases">
        <authorList>
            <person name="Gruber-Vodicka R. H."/>
            <person name="Seah K. B. B."/>
        </authorList>
    </citation>
    <scope>NUCLEOTIDE SEQUENCE</scope>
    <source>
        <strain evidence="4">BECK_BY1</strain>
    </source>
</reference>
<dbReference type="InterPro" id="IPR020845">
    <property type="entry name" value="AMP-binding_CS"/>
</dbReference>
<protein>
    <submittedName>
        <fullName evidence="4">AMP-binding enzyme</fullName>
    </submittedName>
</protein>
<feature type="domain" description="AMP-dependent synthetase/ligase" evidence="3">
    <location>
        <begin position="15"/>
        <end position="182"/>
    </location>
</feature>
<dbReference type="Pfam" id="PF00501">
    <property type="entry name" value="AMP-binding"/>
    <property type="match status" value="1"/>
</dbReference>
<keyword evidence="2" id="KW-0812">Transmembrane</keyword>
<dbReference type="PANTHER" id="PTHR22754">
    <property type="entry name" value="DISCO-INTERACTING PROTEIN 2 DIP2 -RELATED"/>
    <property type="match status" value="1"/>
</dbReference>
<evidence type="ECO:0000256" key="1">
    <source>
        <dbReference type="ARBA" id="ARBA00006432"/>
    </source>
</evidence>
<dbReference type="SUPFAM" id="SSF56801">
    <property type="entry name" value="Acetyl-CoA synthetase-like"/>
    <property type="match status" value="1"/>
</dbReference>
<sequence>MEKFPIQPTTLVELLRHRAKVQPDKTAYTFLKDGEIIDASFTYAQLDRQARTIAARLQSTSAPGERALLLYHAGLEFIAAFFGCLYAGVVAVPTYPPRCNRSDPRFQAIAADAEASVVLTTAEILSGLDTRVTETSEIRNPYWLATDDSDAEMASGWKMPELHGDTLAFLQYTSGSTGTPRG</sequence>
<evidence type="ECO:0000256" key="2">
    <source>
        <dbReference type="SAM" id="Phobius"/>
    </source>
</evidence>
<proteinExistence type="inferred from homology"/>
<dbReference type="InterPro" id="IPR042099">
    <property type="entry name" value="ANL_N_sf"/>
</dbReference>
<dbReference type="GO" id="GO:0006633">
    <property type="term" value="P:fatty acid biosynthetic process"/>
    <property type="evidence" value="ECO:0007669"/>
    <property type="project" value="TreeGrafter"/>
</dbReference>
<dbReference type="GO" id="GO:0070566">
    <property type="term" value="F:adenylyltransferase activity"/>
    <property type="evidence" value="ECO:0007669"/>
    <property type="project" value="TreeGrafter"/>
</dbReference>
<dbReference type="Gene3D" id="3.40.50.12780">
    <property type="entry name" value="N-terminal domain of ligase-like"/>
    <property type="match status" value="1"/>
</dbReference>
<dbReference type="AlphaFoldDB" id="A0A451ACQ6"/>
<gene>
    <name evidence="4" type="ORF">BECKTUN1418D_GA0071000_12273</name>
</gene>
<comment type="similarity">
    <text evidence="1">Belongs to the ATP-dependent AMP-binding enzyme family.</text>
</comment>
<evidence type="ECO:0000259" key="3">
    <source>
        <dbReference type="Pfam" id="PF00501"/>
    </source>
</evidence>
<organism evidence="4">
    <name type="scientific">Candidatus Kentrum sp. TUN</name>
    <dbReference type="NCBI Taxonomy" id="2126343"/>
    <lineage>
        <taxon>Bacteria</taxon>
        <taxon>Pseudomonadati</taxon>
        <taxon>Pseudomonadota</taxon>
        <taxon>Gammaproteobacteria</taxon>
        <taxon>Candidatus Kentrum</taxon>
    </lineage>
</organism>
<keyword evidence="2" id="KW-1133">Transmembrane helix</keyword>
<evidence type="ECO:0000313" key="4">
    <source>
        <dbReference type="EMBL" id="VFK63815.1"/>
    </source>
</evidence>
<dbReference type="InterPro" id="IPR000873">
    <property type="entry name" value="AMP-dep_synth/lig_dom"/>
</dbReference>